<dbReference type="Gene3D" id="2.60.260.20">
    <property type="entry name" value="Urease metallochaperone UreE, N-terminal domain"/>
    <property type="match status" value="2"/>
</dbReference>
<keyword evidence="5" id="KW-0863">Zinc-finger</keyword>
<dbReference type="CDD" id="cd06257">
    <property type="entry name" value="DnaJ"/>
    <property type="match status" value="1"/>
</dbReference>
<dbReference type="PANTHER" id="PTHR43096:SF48">
    <property type="entry name" value="CHAPERONE PROTEIN DNAJ"/>
    <property type="match status" value="1"/>
</dbReference>
<evidence type="ECO:0000256" key="2">
    <source>
        <dbReference type="ARBA" id="ARBA00022705"/>
    </source>
</evidence>
<dbReference type="EMBL" id="UOGE01000114">
    <property type="protein sequence ID" value="VAX26011.1"/>
    <property type="molecule type" value="Genomic_DNA"/>
</dbReference>
<dbReference type="GO" id="GO:0006260">
    <property type="term" value="P:DNA replication"/>
    <property type="evidence" value="ECO:0007669"/>
    <property type="project" value="UniProtKB-KW"/>
</dbReference>
<evidence type="ECO:0000256" key="5">
    <source>
        <dbReference type="ARBA" id="ARBA00022771"/>
    </source>
</evidence>
<accession>A0A3B1CHG1</accession>
<dbReference type="SUPFAM" id="SSF49493">
    <property type="entry name" value="HSP40/DnaJ peptide-binding domain"/>
    <property type="match status" value="2"/>
</dbReference>
<dbReference type="InterPro" id="IPR001305">
    <property type="entry name" value="HSP_DnaJ_Cys-rich_dom"/>
</dbReference>
<dbReference type="HAMAP" id="MF_01152">
    <property type="entry name" value="DnaJ"/>
    <property type="match status" value="1"/>
</dbReference>
<dbReference type="InterPro" id="IPR036410">
    <property type="entry name" value="HSP_DnaJ_Cys-rich_dom_sf"/>
</dbReference>
<evidence type="ECO:0000259" key="10">
    <source>
        <dbReference type="PROSITE" id="PS51188"/>
    </source>
</evidence>
<evidence type="ECO:0000256" key="3">
    <source>
        <dbReference type="ARBA" id="ARBA00022723"/>
    </source>
</evidence>
<dbReference type="InterPro" id="IPR008971">
    <property type="entry name" value="HSP40/DnaJ_pept-bd"/>
</dbReference>
<dbReference type="PROSITE" id="PS51188">
    <property type="entry name" value="ZF_CR"/>
    <property type="match status" value="1"/>
</dbReference>
<organism evidence="11">
    <name type="scientific">hydrothermal vent metagenome</name>
    <dbReference type="NCBI Taxonomy" id="652676"/>
    <lineage>
        <taxon>unclassified sequences</taxon>
        <taxon>metagenomes</taxon>
        <taxon>ecological metagenomes</taxon>
    </lineage>
</organism>
<dbReference type="GO" id="GO:0005737">
    <property type="term" value="C:cytoplasm"/>
    <property type="evidence" value="ECO:0007669"/>
    <property type="project" value="TreeGrafter"/>
</dbReference>
<feature type="domain" description="CR-type" evidence="10">
    <location>
        <begin position="134"/>
        <end position="212"/>
    </location>
</feature>
<evidence type="ECO:0000256" key="1">
    <source>
        <dbReference type="ARBA" id="ARBA00022490"/>
    </source>
</evidence>
<keyword evidence="2" id="KW-0235">DNA replication</keyword>
<name>A0A3B1CHG1_9ZZZZ</name>
<keyword evidence="1" id="KW-0963">Cytoplasm</keyword>
<evidence type="ECO:0000256" key="6">
    <source>
        <dbReference type="ARBA" id="ARBA00022833"/>
    </source>
</evidence>
<evidence type="ECO:0000259" key="9">
    <source>
        <dbReference type="PROSITE" id="PS50076"/>
    </source>
</evidence>
<keyword evidence="8" id="KW-0143">Chaperone</keyword>
<dbReference type="PRINTS" id="PR00625">
    <property type="entry name" value="JDOMAIN"/>
</dbReference>
<dbReference type="FunFam" id="2.10.230.10:FF:000002">
    <property type="entry name" value="Molecular chaperone DnaJ"/>
    <property type="match status" value="1"/>
</dbReference>
<keyword evidence="6" id="KW-0862">Zinc</keyword>
<dbReference type="InterPro" id="IPR001623">
    <property type="entry name" value="DnaJ_domain"/>
</dbReference>
<keyword evidence="3" id="KW-0479">Metal-binding</keyword>
<dbReference type="GO" id="GO:0051082">
    <property type="term" value="F:unfolded protein binding"/>
    <property type="evidence" value="ECO:0007669"/>
    <property type="project" value="InterPro"/>
</dbReference>
<evidence type="ECO:0000313" key="11">
    <source>
        <dbReference type="EMBL" id="VAX26011.1"/>
    </source>
</evidence>
<dbReference type="CDD" id="cd10747">
    <property type="entry name" value="DnaJ_C"/>
    <property type="match status" value="1"/>
</dbReference>
<dbReference type="FunFam" id="1.10.287.110:FF:000034">
    <property type="entry name" value="Chaperone protein DnaJ"/>
    <property type="match status" value="1"/>
</dbReference>
<dbReference type="Pfam" id="PF01556">
    <property type="entry name" value="DnaJ_C"/>
    <property type="match status" value="1"/>
</dbReference>
<dbReference type="PROSITE" id="PS50076">
    <property type="entry name" value="DNAJ_2"/>
    <property type="match status" value="1"/>
</dbReference>
<gene>
    <name evidence="11" type="ORF">MNBD_NITROSPINAE02-1665</name>
</gene>
<keyword evidence="4" id="KW-0677">Repeat</keyword>
<dbReference type="SUPFAM" id="SSF46565">
    <property type="entry name" value="Chaperone J-domain"/>
    <property type="match status" value="1"/>
</dbReference>
<protein>
    <submittedName>
        <fullName evidence="11">Chaperone protein DnaJ</fullName>
    </submittedName>
</protein>
<dbReference type="InterPro" id="IPR002939">
    <property type="entry name" value="DnaJ_C"/>
</dbReference>
<sequence>MIKRDYYEILEVQKNASGTELKKAYRKKAMQYHPDQNPGDHQAEENFKEAAEAYGVLSDQEKRSLYDQFGHDGLNQKGFSGFGGFDDIFSSFSDIFGDVFGFSGGQRQGGSHQPRRGADLRLDMVIEFMEAMEGVEKEVEFDKYVICDVCKGSRSQPGKPPVTCQTCGGAGKVTRSQGFFSIASTCPDCRGEGARITHPCKKCKGAGQEPIHKKLIIKAPAGVDTGSRLRVQGEGEEGKNGGPAGDLYVIIHVNDHEYFQRNGDDILLTTPVTLAQAALGADLKIPSLEGEIDFAIKAGTQSNTMSKIPGKGAPRLRGYGRGDMLVRVVLNTPESLSKREEELYRELAEIEGKTVRPHQKGFFEKFVG</sequence>
<dbReference type="NCBIfam" id="NF008035">
    <property type="entry name" value="PRK10767.1"/>
    <property type="match status" value="1"/>
</dbReference>
<dbReference type="GO" id="GO:0005524">
    <property type="term" value="F:ATP binding"/>
    <property type="evidence" value="ECO:0007669"/>
    <property type="project" value="InterPro"/>
</dbReference>
<dbReference type="NCBIfam" id="TIGR02349">
    <property type="entry name" value="DnaJ_bact"/>
    <property type="match status" value="1"/>
</dbReference>
<dbReference type="Pfam" id="PF00684">
    <property type="entry name" value="DnaJ_CXXCXGXG"/>
    <property type="match status" value="1"/>
</dbReference>
<dbReference type="GO" id="GO:0031072">
    <property type="term" value="F:heat shock protein binding"/>
    <property type="evidence" value="ECO:0007669"/>
    <property type="project" value="InterPro"/>
</dbReference>
<dbReference type="SMART" id="SM00271">
    <property type="entry name" value="DnaJ"/>
    <property type="match status" value="1"/>
</dbReference>
<dbReference type="SUPFAM" id="SSF57938">
    <property type="entry name" value="DnaJ/Hsp40 cysteine-rich domain"/>
    <property type="match status" value="1"/>
</dbReference>
<evidence type="ECO:0000256" key="4">
    <source>
        <dbReference type="ARBA" id="ARBA00022737"/>
    </source>
</evidence>
<dbReference type="Pfam" id="PF00226">
    <property type="entry name" value="DnaJ"/>
    <property type="match status" value="1"/>
</dbReference>
<dbReference type="FunFam" id="2.60.260.20:FF:000005">
    <property type="entry name" value="Chaperone protein dnaJ 1, mitochondrial"/>
    <property type="match status" value="1"/>
</dbReference>
<dbReference type="Gene3D" id="1.10.287.110">
    <property type="entry name" value="DnaJ domain"/>
    <property type="match status" value="1"/>
</dbReference>
<feature type="domain" description="J" evidence="9">
    <location>
        <begin position="5"/>
        <end position="70"/>
    </location>
</feature>
<proteinExistence type="inferred from homology"/>
<dbReference type="PANTHER" id="PTHR43096">
    <property type="entry name" value="DNAJ HOMOLOG 1, MITOCHONDRIAL-RELATED"/>
    <property type="match status" value="1"/>
</dbReference>
<dbReference type="GO" id="GO:0008270">
    <property type="term" value="F:zinc ion binding"/>
    <property type="evidence" value="ECO:0007669"/>
    <property type="project" value="UniProtKB-KW"/>
</dbReference>
<dbReference type="GO" id="GO:0042026">
    <property type="term" value="P:protein refolding"/>
    <property type="evidence" value="ECO:0007669"/>
    <property type="project" value="TreeGrafter"/>
</dbReference>
<dbReference type="InterPro" id="IPR036869">
    <property type="entry name" value="J_dom_sf"/>
</dbReference>
<dbReference type="GO" id="GO:0009408">
    <property type="term" value="P:response to heat"/>
    <property type="evidence" value="ECO:0007669"/>
    <property type="project" value="InterPro"/>
</dbReference>
<keyword evidence="7" id="KW-0346">Stress response</keyword>
<dbReference type="Gene3D" id="2.10.230.10">
    <property type="entry name" value="Heat shock protein DnaJ, cysteine-rich domain"/>
    <property type="match status" value="1"/>
</dbReference>
<evidence type="ECO:0000256" key="7">
    <source>
        <dbReference type="ARBA" id="ARBA00023016"/>
    </source>
</evidence>
<dbReference type="AlphaFoldDB" id="A0A3B1CHG1"/>
<evidence type="ECO:0000256" key="8">
    <source>
        <dbReference type="ARBA" id="ARBA00023186"/>
    </source>
</evidence>
<reference evidence="11" key="1">
    <citation type="submission" date="2018-06" db="EMBL/GenBank/DDBJ databases">
        <authorList>
            <person name="Zhirakovskaya E."/>
        </authorList>
    </citation>
    <scope>NUCLEOTIDE SEQUENCE</scope>
</reference>
<dbReference type="InterPro" id="IPR012724">
    <property type="entry name" value="DnaJ"/>
</dbReference>